<gene>
    <name evidence="2" type="ORF">AMS68_000813</name>
</gene>
<keyword evidence="3" id="KW-1185">Reference proteome</keyword>
<dbReference type="InterPro" id="IPR025533">
    <property type="entry name" value="DUF4419"/>
</dbReference>
<protein>
    <recommendedName>
        <fullName evidence="4">DUF4419 domain-containing protein</fullName>
    </recommendedName>
</protein>
<name>A0A6H0XKR0_9PEZI</name>
<dbReference type="PANTHER" id="PTHR31252">
    <property type="entry name" value="DUF4419 DOMAIN-CONTAINING PROTEIN"/>
    <property type="match status" value="1"/>
</dbReference>
<organism evidence="2 3">
    <name type="scientific">Peltaster fructicola</name>
    <dbReference type="NCBI Taxonomy" id="286661"/>
    <lineage>
        <taxon>Eukaryota</taxon>
        <taxon>Fungi</taxon>
        <taxon>Dikarya</taxon>
        <taxon>Ascomycota</taxon>
        <taxon>Pezizomycotina</taxon>
        <taxon>Dothideomycetes</taxon>
        <taxon>Dothideomycetes incertae sedis</taxon>
        <taxon>Peltaster</taxon>
    </lineage>
</organism>
<dbReference type="AlphaFoldDB" id="A0A6H0XKR0"/>
<dbReference type="EMBL" id="CP051139">
    <property type="protein sequence ID" value="QIW95295.1"/>
    <property type="molecule type" value="Genomic_DNA"/>
</dbReference>
<feature type="signal peptide" evidence="1">
    <location>
        <begin position="1"/>
        <end position="19"/>
    </location>
</feature>
<dbReference type="Proteomes" id="UP000503462">
    <property type="component" value="Chromosome 1"/>
</dbReference>
<accession>A0A6H0XKR0</accession>
<reference evidence="2 3" key="1">
    <citation type="journal article" date="2016" name="Sci. Rep.">
        <title>Peltaster fructicola genome reveals evolution from an invasive phytopathogen to an ectophytic parasite.</title>
        <authorList>
            <person name="Xu C."/>
            <person name="Chen H."/>
            <person name="Gleason M.L."/>
            <person name="Xu J.R."/>
            <person name="Liu H."/>
            <person name="Zhang R."/>
            <person name="Sun G."/>
        </authorList>
    </citation>
    <scope>NUCLEOTIDE SEQUENCE [LARGE SCALE GENOMIC DNA]</scope>
    <source>
        <strain evidence="2 3">LNHT1506</strain>
    </source>
</reference>
<evidence type="ECO:0000256" key="1">
    <source>
        <dbReference type="SAM" id="SignalP"/>
    </source>
</evidence>
<evidence type="ECO:0008006" key="4">
    <source>
        <dbReference type="Google" id="ProtNLM"/>
    </source>
</evidence>
<dbReference type="Pfam" id="PF14388">
    <property type="entry name" value="DUF4419"/>
    <property type="match status" value="1"/>
</dbReference>
<dbReference type="OrthoDB" id="9978173at2759"/>
<dbReference type="PANTHER" id="PTHR31252:SF11">
    <property type="entry name" value="DUF4419 DOMAIN-CONTAINING PROTEIN"/>
    <property type="match status" value="1"/>
</dbReference>
<keyword evidence="1" id="KW-0732">Signal</keyword>
<sequence length="453" mass="50681">MHITTLLVLPALMASFSLARTNTSLTIIPGSHIAKRHPQLDSVKDLTGLFTSSCSPHYIENDTVILASSFEHWDFSASATYSSPSSFIRSAIEAWGRHAHLVLRPDDLWFTILVQMNYYMLSNAEAVRPIFVAHEGKKEIIIEDVTWDAVISRFRGQIQSKIKTKWMADWISPSFSTSTIDDELTATVLTMGLMKAYFDYTMGIICGIPSITLLGTKQDWERLQDKVERISSFGKGAEQYRDRLRPIMKRIVASFDSPAAPTTRAFWDEMVQAKQYHSDLCGDPPTQYFVSGWILGFFYWDDNEEVNRELSQGHAWRTTQATLEYDGIRYGELPLEEIPQGYATTKVKLINEHGGPDPSKPRPGFVAAGNIGKHVIHGVPEQYKVAVHALQLDTNLADSDDSHSTIQPLSGWFLAGGDLAEPEKQQRQKGTELSGDTVSAIDACVPKSPHEEL</sequence>
<feature type="chain" id="PRO_5026238254" description="DUF4419 domain-containing protein" evidence="1">
    <location>
        <begin position="20"/>
        <end position="453"/>
    </location>
</feature>
<evidence type="ECO:0000313" key="3">
    <source>
        <dbReference type="Proteomes" id="UP000503462"/>
    </source>
</evidence>
<evidence type="ECO:0000313" key="2">
    <source>
        <dbReference type="EMBL" id="QIW95295.1"/>
    </source>
</evidence>
<proteinExistence type="predicted"/>